<evidence type="ECO:0008006" key="5">
    <source>
        <dbReference type="Google" id="ProtNLM"/>
    </source>
</evidence>
<feature type="coiled-coil region" evidence="1">
    <location>
        <begin position="225"/>
        <end position="259"/>
    </location>
</feature>
<dbReference type="SUPFAM" id="SSF57959">
    <property type="entry name" value="Leucine zipper domain"/>
    <property type="match status" value="1"/>
</dbReference>
<dbReference type="SMR" id="G4ZHJ1"/>
<protein>
    <recommendedName>
        <fullName evidence="5">BZIP domain-containing protein</fullName>
    </recommendedName>
</protein>
<evidence type="ECO:0000256" key="1">
    <source>
        <dbReference type="SAM" id="Coils"/>
    </source>
</evidence>
<dbReference type="RefSeq" id="XP_009527129.1">
    <property type="nucleotide sequence ID" value="XM_009528834.1"/>
</dbReference>
<gene>
    <name evidence="3" type="ORF">PHYSODRAFT_346289</name>
</gene>
<keyword evidence="4" id="KW-1185">Reference proteome</keyword>
<dbReference type="AlphaFoldDB" id="G4ZHJ1"/>
<organism evidence="3 4">
    <name type="scientific">Phytophthora sojae (strain P6497)</name>
    <name type="common">Soybean stem and root rot agent</name>
    <name type="synonym">Phytophthora megasperma f. sp. glycines</name>
    <dbReference type="NCBI Taxonomy" id="1094619"/>
    <lineage>
        <taxon>Eukaryota</taxon>
        <taxon>Sar</taxon>
        <taxon>Stramenopiles</taxon>
        <taxon>Oomycota</taxon>
        <taxon>Peronosporomycetes</taxon>
        <taxon>Peronosporales</taxon>
        <taxon>Peronosporaceae</taxon>
        <taxon>Phytophthora</taxon>
    </lineage>
</organism>
<accession>G4ZHJ1</accession>
<reference evidence="3 4" key="1">
    <citation type="journal article" date="2006" name="Science">
        <title>Phytophthora genome sequences uncover evolutionary origins and mechanisms of pathogenesis.</title>
        <authorList>
            <person name="Tyler B.M."/>
            <person name="Tripathy S."/>
            <person name="Zhang X."/>
            <person name="Dehal P."/>
            <person name="Jiang R.H."/>
            <person name="Aerts A."/>
            <person name="Arredondo F.D."/>
            <person name="Baxter L."/>
            <person name="Bensasson D."/>
            <person name="Beynon J.L."/>
            <person name="Chapman J."/>
            <person name="Damasceno C.M."/>
            <person name="Dorrance A.E."/>
            <person name="Dou D."/>
            <person name="Dickerman A.W."/>
            <person name="Dubchak I.L."/>
            <person name="Garbelotto M."/>
            <person name="Gijzen M."/>
            <person name="Gordon S.G."/>
            <person name="Govers F."/>
            <person name="Grunwald N.J."/>
            <person name="Huang W."/>
            <person name="Ivors K.L."/>
            <person name="Jones R.W."/>
            <person name="Kamoun S."/>
            <person name="Krampis K."/>
            <person name="Lamour K.H."/>
            <person name="Lee M.K."/>
            <person name="McDonald W.H."/>
            <person name="Medina M."/>
            <person name="Meijer H.J."/>
            <person name="Nordberg E.K."/>
            <person name="Maclean D.J."/>
            <person name="Ospina-Giraldo M.D."/>
            <person name="Morris P.F."/>
            <person name="Phuntumart V."/>
            <person name="Putnam N.H."/>
            <person name="Rash S."/>
            <person name="Rose J.K."/>
            <person name="Sakihama Y."/>
            <person name="Salamov A.A."/>
            <person name="Savidor A."/>
            <person name="Scheuring C.F."/>
            <person name="Smith B.M."/>
            <person name="Sobral B.W."/>
            <person name="Terry A."/>
            <person name="Torto-Alalibo T.A."/>
            <person name="Win J."/>
            <person name="Xu Z."/>
            <person name="Zhang H."/>
            <person name="Grigoriev I.V."/>
            <person name="Rokhsar D.S."/>
            <person name="Boore J.L."/>
        </authorList>
    </citation>
    <scope>NUCLEOTIDE SEQUENCE [LARGE SCALE GENOMIC DNA]</scope>
    <source>
        <strain evidence="3 4">P6497</strain>
    </source>
</reference>
<dbReference type="GeneID" id="20648775"/>
<dbReference type="InParanoid" id="G4ZHJ1"/>
<dbReference type="KEGG" id="psoj:PHYSODRAFT_346289"/>
<evidence type="ECO:0000313" key="3">
    <source>
        <dbReference type="EMBL" id="EGZ18071.1"/>
    </source>
</evidence>
<keyword evidence="1" id="KW-0175">Coiled coil</keyword>
<dbReference type="EMBL" id="JH159154">
    <property type="protein sequence ID" value="EGZ18071.1"/>
    <property type="molecule type" value="Genomic_DNA"/>
</dbReference>
<dbReference type="InterPro" id="IPR046347">
    <property type="entry name" value="bZIP_sf"/>
</dbReference>
<name>G4ZHJ1_PHYSP</name>
<evidence type="ECO:0000256" key="2">
    <source>
        <dbReference type="SAM" id="MobiDB-lite"/>
    </source>
</evidence>
<dbReference type="GO" id="GO:0003700">
    <property type="term" value="F:DNA-binding transcription factor activity"/>
    <property type="evidence" value="ECO:0007669"/>
    <property type="project" value="InterPro"/>
</dbReference>
<proteinExistence type="predicted"/>
<sequence>MEDAEPADLHVRIENANYSAEQWLESEPPERAAAFEALEQMLALQSEQTDWTFKVFKCIVKLAVAVVAAALGQRREELLGNAKTANKKLVSRSASAGVDTQRPVDLAPTRPGQDSPLADLPRIPEAASPSSMASTFMPHPNTLNLADGVALQRVAPLHGQFDNDGSFFSLKRLPPLRTVARFDCESAFSSIPIKAEAIEAEATESKPNAAASRRERCRINQARYRKRQRQHADELDESIQQLQKEIEDLQAERQIIEQATSSTQSVWVVATDYFRHFRHGFTAAPPSVANSPFASQPYEPHRQLEFLRTAMAEDVTDGCLCGAEALLENWRLFTLLHGDLQVQLTSLEQLSGGSLLAATSVTLTIIQNTVLHLYPHLIRVGANGQEWSPLASRMLNQRLVVPGSVRFDWDSTSGRVSRLESKLDMLTPMLKLLGSLEAVACVFGQTSITLECRIVQ</sequence>
<feature type="region of interest" description="Disordered" evidence="2">
    <location>
        <begin position="90"/>
        <end position="119"/>
    </location>
</feature>
<dbReference type="Proteomes" id="UP000002640">
    <property type="component" value="Unassembled WGS sequence"/>
</dbReference>
<dbReference type="CDD" id="cd14686">
    <property type="entry name" value="bZIP"/>
    <property type="match status" value="1"/>
</dbReference>
<evidence type="ECO:0000313" key="4">
    <source>
        <dbReference type="Proteomes" id="UP000002640"/>
    </source>
</evidence>